<feature type="region of interest" description="Disordered" evidence="1">
    <location>
        <begin position="95"/>
        <end position="123"/>
    </location>
</feature>
<reference evidence="4" key="1">
    <citation type="submission" date="2017-01" db="EMBL/GenBank/DDBJ databases">
        <authorList>
            <person name="Varghese N."/>
            <person name="Submissions S."/>
        </authorList>
    </citation>
    <scope>NUCLEOTIDE SEQUENCE [LARGE SCALE GENOMIC DNA]</scope>
    <source>
        <strain evidence="4">DSM 7027</strain>
    </source>
</reference>
<keyword evidence="4" id="KW-1185">Reference proteome</keyword>
<dbReference type="GO" id="GO:0003676">
    <property type="term" value="F:nucleic acid binding"/>
    <property type="evidence" value="ECO:0007669"/>
    <property type="project" value="InterPro"/>
</dbReference>
<sequence>MDKDLQHVESMNRRPCSGVKQASPGTPMTGRVQWFSEDKGFGFLLCEEGTKHYFHAAHVNGFELPLEGDQVMFHSHQRGNKAPLARHLTIVRCSDRQQPSMSRSAPNTPAQSKAYRLTSSNTQPPRRVTKLAHWMLTKLLLAKGR</sequence>
<dbReference type="Pfam" id="PF00313">
    <property type="entry name" value="CSD"/>
    <property type="match status" value="1"/>
</dbReference>
<evidence type="ECO:0000256" key="1">
    <source>
        <dbReference type="SAM" id="MobiDB-lite"/>
    </source>
</evidence>
<dbReference type="Proteomes" id="UP000186895">
    <property type="component" value="Unassembled WGS sequence"/>
</dbReference>
<dbReference type="EMBL" id="FTMN01000014">
    <property type="protein sequence ID" value="SIR01369.1"/>
    <property type="molecule type" value="Genomic_DNA"/>
</dbReference>
<gene>
    <name evidence="3" type="ORF">SAMN05421647_11412</name>
</gene>
<dbReference type="InterPro" id="IPR002059">
    <property type="entry name" value="CSP_DNA-bd"/>
</dbReference>
<feature type="domain" description="CSD" evidence="2">
    <location>
        <begin position="27"/>
        <end position="90"/>
    </location>
</feature>
<proteinExistence type="predicted"/>
<accession>A0A1N6XGI6</accession>
<dbReference type="InterPro" id="IPR011129">
    <property type="entry name" value="CSD"/>
</dbReference>
<name>A0A1N6XGI6_9GAMM</name>
<dbReference type="PROSITE" id="PS51857">
    <property type="entry name" value="CSD_2"/>
    <property type="match status" value="1"/>
</dbReference>
<evidence type="ECO:0000313" key="3">
    <source>
        <dbReference type="EMBL" id="SIR01369.1"/>
    </source>
</evidence>
<feature type="compositionally biased region" description="Polar residues" evidence="1">
    <location>
        <begin position="96"/>
        <end position="123"/>
    </location>
</feature>
<evidence type="ECO:0000259" key="2">
    <source>
        <dbReference type="PROSITE" id="PS51857"/>
    </source>
</evidence>
<feature type="region of interest" description="Disordered" evidence="1">
    <location>
        <begin position="1"/>
        <end position="25"/>
    </location>
</feature>
<protein>
    <submittedName>
        <fullName evidence="3">Cold shock protein, CspA family</fullName>
    </submittedName>
</protein>
<dbReference type="AlphaFoldDB" id="A0A1N6XGI6"/>
<dbReference type="SMART" id="SM00357">
    <property type="entry name" value="CSP"/>
    <property type="match status" value="1"/>
</dbReference>
<dbReference type="Gene3D" id="2.40.50.140">
    <property type="entry name" value="Nucleic acid-binding proteins"/>
    <property type="match status" value="1"/>
</dbReference>
<dbReference type="GO" id="GO:0005829">
    <property type="term" value="C:cytosol"/>
    <property type="evidence" value="ECO:0007669"/>
    <property type="project" value="UniProtKB-ARBA"/>
</dbReference>
<dbReference type="SUPFAM" id="SSF50249">
    <property type="entry name" value="Nucleic acid-binding proteins"/>
    <property type="match status" value="1"/>
</dbReference>
<feature type="compositionally biased region" description="Basic and acidic residues" evidence="1">
    <location>
        <begin position="1"/>
        <end position="12"/>
    </location>
</feature>
<dbReference type="InterPro" id="IPR012340">
    <property type="entry name" value="NA-bd_OB-fold"/>
</dbReference>
<dbReference type="STRING" id="49186.SAMN05421647_11412"/>
<organism evidence="3 4">
    <name type="scientific">Marinobacterium stanieri</name>
    <dbReference type="NCBI Taxonomy" id="49186"/>
    <lineage>
        <taxon>Bacteria</taxon>
        <taxon>Pseudomonadati</taxon>
        <taxon>Pseudomonadota</taxon>
        <taxon>Gammaproteobacteria</taxon>
        <taxon>Oceanospirillales</taxon>
        <taxon>Oceanospirillaceae</taxon>
        <taxon>Marinobacterium</taxon>
    </lineage>
</organism>
<dbReference type="RefSeq" id="WP_217695160.1">
    <property type="nucleotide sequence ID" value="NZ_FTMN01000014.1"/>
</dbReference>
<evidence type="ECO:0000313" key="4">
    <source>
        <dbReference type="Proteomes" id="UP000186895"/>
    </source>
</evidence>